<dbReference type="Pfam" id="PF13607">
    <property type="entry name" value="Succ_CoA_lig"/>
    <property type="match status" value="1"/>
</dbReference>
<dbReference type="Proteomes" id="UP001165586">
    <property type="component" value="Unassembled WGS sequence"/>
</dbReference>
<dbReference type="SUPFAM" id="SSF56059">
    <property type="entry name" value="Glutathione synthetase ATP-binding domain-like"/>
    <property type="match status" value="1"/>
</dbReference>
<evidence type="ECO:0000313" key="4">
    <source>
        <dbReference type="Proteomes" id="UP001165586"/>
    </source>
</evidence>
<dbReference type="Gene3D" id="3.40.50.720">
    <property type="entry name" value="NAD(P)-binding Rossmann-like Domain"/>
    <property type="match status" value="1"/>
</dbReference>
<dbReference type="Pfam" id="PF13380">
    <property type="entry name" value="CoA_binding_2"/>
    <property type="match status" value="1"/>
</dbReference>
<dbReference type="PROSITE" id="PS50975">
    <property type="entry name" value="ATP_GRASP"/>
    <property type="match status" value="1"/>
</dbReference>
<dbReference type="SUPFAM" id="SSF52210">
    <property type="entry name" value="Succinyl-CoA synthetase domains"/>
    <property type="match status" value="2"/>
</dbReference>
<keyword evidence="1" id="KW-0067">ATP-binding</keyword>
<dbReference type="Gene3D" id="3.30.1490.20">
    <property type="entry name" value="ATP-grasp fold, A domain"/>
    <property type="match status" value="1"/>
</dbReference>
<gene>
    <name evidence="3" type="ORF">N1032_12445</name>
</gene>
<reference evidence="3" key="1">
    <citation type="submission" date="2022-08" db="EMBL/GenBank/DDBJ databases">
        <authorList>
            <person name="Deng Y."/>
            <person name="Han X.-F."/>
            <person name="Zhang Y.-Q."/>
        </authorList>
    </citation>
    <scope>NUCLEOTIDE SEQUENCE</scope>
    <source>
        <strain evidence="3">CPCC 203386</strain>
    </source>
</reference>
<dbReference type="PANTHER" id="PTHR42793">
    <property type="entry name" value="COA BINDING DOMAIN CONTAINING PROTEIN"/>
    <property type="match status" value="1"/>
</dbReference>
<keyword evidence="4" id="KW-1185">Reference proteome</keyword>
<keyword evidence="1" id="KW-0547">Nucleotide-binding</keyword>
<protein>
    <submittedName>
        <fullName evidence="3">Acetate--CoA ligase family protein</fullName>
    </submittedName>
</protein>
<feature type="domain" description="ATP-grasp" evidence="2">
    <location>
        <begin position="491"/>
        <end position="527"/>
    </location>
</feature>
<evidence type="ECO:0000313" key="3">
    <source>
        <dbReference type="EMBL" id="MCS5734549.1"/>
    </source>
</evidence>
<sequence>MRDLTPLLAPRSIAIVGASSTLTALAGKPVAFLRDSGVDVAVYPVNPSRDEIGGYTAYPDPSALPEAPDVGLVLVPAQAVVAAVEALAKRGAKAAVVISSGFGEGDRAEGAAAQARMGEIAREHGMLLLGPNTLGVHDYVRGLPLSFVWYGRKASDPAGTVAVVSQSGSGMTSLSDRLLDAGLPLGYGIATGNEADVTVVDVLEHLAEDDRVKVIAAVFEEVRDGTRFIAVLRRLRELGKPLVALKVGRTESGSAMVKSHTGALAGSYPTLKALLRQYGVIEVTDLDQIPGMVAAALLGHLPTVDGIAVVTNSGGAAAIAADRADELGVPLAQLGELAQGKVRENLPAFAQDQAVGNPIDVTAQSMQRPFSMVDIVDALVEDPAVGGVVHAVPSSGGPAGGQWVDRLADTVHSSPKPVVSVILSGKESDGLRQRLRDRGVPVFSSPAAAVEALQLLRRFGRAVESAAQPAAPAEEREPIPLPATITENSTLQWLSEYGVPVARQLLAATPEAAAEAAEELGYPVAVKISSPQIAHKTEVGGVALGLGDAASVKAAAQQVLASAAAARPDAVLEGVTVSRMVTPVLELISGIHIDPTFGPVVLLGLGGIWAEVLGDVTMRGLPLGPDEAERMVDDLQGAPLLRGARGRTPVDPAALSALVDALARIAVEHDGELGGLDLNPVAVTAEGELVVLDAALFRTEV</sequence>
<dbReference type="InterPro" id="IPR016102">
    <property type="entry name" value="Succinyl-CoA_synth-like"/>
</dbReference>
<dbReference type="PANTHER" id="PTHR42793:SF4">
    <property type="entry name" value="BLL6376 PROTEIN"/>
    <property type="match status" value="1"/>
</dbReference>
<dbReference type="GO" id="GO:0016874">
    <property type="term" value="F:ligase activity"/>
    <property type="evidence" value="ECO:0007669"/>
    <property type="project" value="UniProtKB-KW"/>
</dbReference>
<dbReference type="EMBL" id="JANLCJ010000004">
    <property type="protein sequence ID" value="MCS5734549.1"/>
    <property type="molecule type" value="Genomic_DNA"/>
</dbReference>
<dbReference type="InterPro" id="IPR036291">
    <property type="entry name" value="NAD(P)-bd_dom_sf"/>
</dbReference>
<dbReference type="InterPro" id="IPR003781">
    <property type="entry name" value="CoA-bd"/>
</dbReference>
<evidence type="ECO:0000259" key="2">
    <source>
        <dbReference type="PROSITE" id="PS50975"/>
    </source>
</evidence>
<accession>A0ABT2H3N3</accession>
<dbReference type="InterPro" id="IPR013815">
    <property type="entry name" value="ATP_grasp_subdomain_1"/>
</dbReference>
<organism evidence="3 4">
    <name type="scientific">Herbiconiux daphne</name>
    <dbReference type="NCBI Taxonomy" id="2970914"/>
    <lineage>
        <taxon>Bacteria</taxon>
        <taxon>Bacillati</taxon>
        <taxon>Actinomycetota</taxon>
        <taxon>Actinomycetes</taxon>
        <taxon>Micrococcales</taxon>
        <taxon>Microbacteriaceae</taxon>
        <taxon>Herbiconiux</taxon>
    </lineage>
</organism>
<dbReference type="SMART" id="SM00881">
    <property type="entry name" value="CoA_binding"/>
    <property type="match status" value="1"/>
</dbReference>
<dbReference type="RefSeq" id="WP_259539413.1">
    <property type="nucleotide sequence ID" value="NZ_JANLCJ010000004.1"/>
</dbReference>
<dbReference type="Gene3D" id="3.40.50.261">
    <property type="entry name" value="Succinyl-CoA synthetase domains"/>
    <property type="match status" value="2"/>
</dbReference>
<dbReference type="Pfam" id="PF13549">
    <property type="entry name" value="ATP-grasp_5"/>
    <property type="match status" value="1"/>
</dbReference>
<dbReference type="Gene3D" id="3.30.470.20">
    <property type="entry name" value="ATP-grasp fold, B domain"/>
    <property type="match status" value="1"/>
</dbReference>
<evidence type="ECO:0000256" key="1">
    <source>
        <dbReference type="PROSITE-ProRule" id="PRU00409"/>
    </source>
</evidence>
<dbReference type="SUPFAM" id="SSF51735">
    <property type="entry name" value="NAD(P)-binding Rossmann-fold domains"/>
    <property type="match status" value="1"/>
</dbReference>
<proteinExistence type="predicted"/>
<dbReference type="InterPro" id="IPR032875">
    <property type="entry name" value="Succ_CoA_lig_flav_dom"/>
</dbReference>
<keyword evidence="3" id="KW-0436">Ligase</keyword>
<comment type="caution">
    <text evidence="3">The sequence shown here is derived from an EMBL/GenBank/DDBJ whole genome shotgun (WGS) entry which is preliminary data.</text>
</comment>
<name>A0ABT2H3N3_9MICO</name>
<dbReference type="InterPro" id="IPR011761">
    <property type="entry name" value="ATP-grasp"/>
</dbReference>